<gene>
    <name evidence="1" type="ORF">ACFOX3_08840</name>
</gene>
<accession>A0ABV8V3L2</accession>
<protein>
    <submittedName>
        <fullName evidence="1">Substrate-binding periplasmic protein</fullName>
    </submittedName>
</protein>
<dbReference type="EMBL" id="JBHSCX010000006">
    <property type="protein sequence ID" value="MFC4362407.1"/>
    <property type="molecule type" value="Genomic_DNA"/>
</dbReference>
<dbReference type="SUPFAM" id="SSF53850">
    <property type="entry name" value="Periplasmic binding protein-like II"/>
    <property type="match status" value="1"/>
</dbReference>
<organism evidence="1 2">
    <name type="scientific">Simiduia curdlanivorans</name>
    <dbReference type="NCBI Taxonomy" id="1492769"/>
    <lineage>
        <taxon>Bacteria</taxon>
        <taxon>Pseudomonadati</taxon>
        <taxon>Pseudomonadota</taxon>
        <taxon>Gammaproteobacteria</taxon>
        <taxon>Cellvibrionales</taxon>
        <taxon>Cellvibrionaceae</taxon>
        <taxon>Simiduia</taxon>
    </lineage>
</organism>
<dbReference type="Gene3D" id="3.40.190.10">
    <property type="entry name" value="Periplasmic binding protein-like II"/>
    <property type="match status" value="2"/>
</dbReference>
<keyword evidence="2" id="KW-1185">Reference proteome</keyword>
<evidence type="ECO:0000313" key="1">
    <source>
        <dbReference type="EMBL" id="MFC4362407.1"/>
    </source>
</evidence>
<proteinExistence type="predicted"/>
<dbReference type="RefSeq" id="WP_290260554.1">
    <property type="nucleotide sequence ID" value="NZ_JAUFQG010000004.1"/>
</dbReference>
<evidence type="ECO:0000313" key="2">
    <source>
        <dbReference type="Proteomes" id="UP001595840"/>
    </source>
</evidence>
<sequence>MASYLFGIGCALTLLASWGSAGEFSELKAGIPENLPEVHLENGKLISPHASLRQLHCIEENLPYAIRWEAYPAARLMHVLQSGSVDFALPLSVSPERDADFGKFIHLGTNSDLLVRLEQLPGENKDTVVGAMRGTIQAQIAQERGFGVMKVNEIDVLIKLLRAKRVDAIILTEKYFNANAQTWVEPVHSTLFRTELFGIYFSKSVAKKVVDDFALVAHLCRNAAQMKTIATD</sequence>
<dbReference type="Proteomes" id="UP001595840">
    <property type="component" value="Unassembled WGS sequence"/>
</dbReference>
<comment type="caution">
    <text evidence="1">The sequence shown here is derived from an EMBL/GenBank/DDBJ whole genome shotgun (WGS) entry which is preliminary data.</text>
</comment>
<name>A0ABV8V3L2_9GAMM</name>
<reference evidence="2" key="1">
    <citation type="journal article" date="2019" name="Int. J. Syst. Evol. Microbiol.">
        <title>The Global Catalogue of Microorganisms (GCM) 10K type strain sequencing project: providing services to taxonomists for standard genome sequencing and annotation.</title>
        <authorList>
            <consortium name="The Broad Institute Genomics Platform"/>
            <consortium name="The Broad Institute Genome Sequencing Center for Infectious Disease"/>
            <person name="Wu L."/>
            <person name="Ma J."/>
        </authorList>
    </citation>
    <scope>NUCLEOTIDE SEQUENCE [LARGE SCALE GENOMIC DNA]</scope>
    <source>
        <strain evidence="2">CECT 8570</strain>
    </source>
</reference>